<evidence type="ECO:0000256" key="3">
    <source>
        <dbReference type="ARBA" id="ARBA00022679"/>
    </source>
</evidence>
<proteinExistence type="predicted"/>
<evidence type="ECO:0000313" key="8">
    <source>
        <dbReference type="EMBL" id="GGO84260.1"/>
    </source>
</evidence>
<sequence>MTETKTGTRAVQLPPLPPGTAVAPGYEVLAHLSRTGWLDLYDTWSEERMCRCVVKVLRPDRRDEPRLRRRLVREGRWLEAFAHPHLVRAYETVESPEPFVVLETLTGETLSHLVHRLRHRMAARDVAFLGLHLCSATHYLHSRGLLHLDIKPSNVVVDRRLAKVLDLSVARAPGPAPPGVGTFCYLAPEQARGGTLSCAADVWGIGVTMYEVATGEVPFDEGETYEVGGDVSDGTSLGSAAGVPAGRSWQSAVGGDGWYPQLEDRAPPVGSRRNLPRGLAEAIDRCLEPGPGDRPTVGELAQTLDGLLPYGRRDVPQEPEAD</sequence>
<comment type="caution">
    <text evidence="8">The sequence shown here is derived from an EMBL/GenBank/DDBJ whole genome shotgun (WGS) entry which is preliminary data.</text>
</comment>
<feature type="domain" description="Protein kinase" evidence="7">
    <location>
        <begin position="26"/>
        <end position="308"/>
    </location>
</feature>
<dbReference type="AlphaFoldDB" id="A0A917ZLM4"/>
<dbReference type="GO" id="GO:0005524">
    <property type="term" value="F:ATP binding"/>
    <property type="evidence" value="ECO:0007669"/>
    <property type="project" value="UniProtKB-KW"/>
</dbReference>
<dbReference type="Pfam" id="PF00069">
    <property type="entry name" value="Pkinase"/>
    <property type="match status" value="1"/>
</dbReference>
<dbReference type="EMBL" id="BMMS01000005">
    <property type="protein sequence ID" value="GGO84260.1"/>
    <property type="molecule type" value="Genomic_DNA"/>
</dbReference>
<organism evidence="8 9">
    <name type="scientific">Wenjunlia tyrosinilytica</name>
    <dbReference type="NCBI Taxonomy" id="1544741"/>
    <lineage>
        <taxon>Bacteria</taxon>
        <taxon>Bacillati</taxon>
        <taxon>Actinomycetota</taxon>
        <taxon>Actinomycetes</taxon>
        <taxon>Kitasatosporales</taxon>
        <taxon>Streptomycetaceae</taxon>
        <taxon>Wenjunlia</taxon>
    </lineage>
</organism>
<dbReference type="InterPro" id="IPR008271">
    <property type="entry name" value="Ser/Thr_kinase_AS"/>
</dbReference>
<dbReference type="PROSITE" id="PS50011">
    <property type="entry name" value="PROTEIN_KINASE_DOM"/>
    <property type="match status" value="1"/>
</dbReference>
<reference evidence="8" key="1">
    <citation type="journal article" date="2014" name="Int. J. Syst. Evol. Microbiol.">
        <title>Complete genome sequence of Corynebacterium casei LMG S-19264T (=DSM 44701T), isolated from a smear-ripened cheese.</title>
        <authorList>
            <consortium name="US DOE Joint Genome Institute (JGI-PGF)"/>
            <person name="Walter F."/>
            <person name="Albersmeier A."/>
            <person name="Kalinowski J."/>
            <person name="Ruckert C."/>
        </authorList>
    </citation>
    <scope>NUCLEOTIDE SEQUENCE</scope>
    <source>
        <strain evidence="8">CGMCC 4.7201</strain>
    </source>
</reference>
<dbReference type="InterPro" id="IPR011009">
    <property type="entry name" value="Kinase-like_dom_sf"/>
</dbReference>
<dbReference type="SUPFAM" id="SSF56112">
    <property type="entry name" value="Protein kinase-like (PK-like)"/>
    <property type="match status" value="1"/>
</dbReference>
<name>A0A917ZLM4_9ACTN</name>
<protein>
    <recommendedName>
        <fullName evidence="1">non-specific serine/threonine protein kinase</fullName>
        <ecNumber evidence="1">2.7.11.1</ecNumber>
    </recommendedName>
</protein>
<evidence type="ECO:0000256" key="4">
    <source>
        <dbReference type="ARBA" id="ARBA00022741"/>
    </source>
</evidence>
<evidence type="ECO:0000313" key="9">
    <source>
        <dbReference type="Proteomes" id="UP000641932"/>
    </source>
</evidence>
<keyword evidence="3" id="KW-0808">Transferase</keyword>
<evidence type="ECO:0000259" key="7">
    <source>
        <dbReference type="PROSITE" id="PS50011"/>
    </source>
</evidence>
<keyword evidence="9" id="KW-1185">Reference proteome</keyword>
<dbReference type="EC" id="2.7.11.1" evidence="1"/>
<dbReference type="CDD" id="cd14014">
    <property type="entry name" value="STKc_PknB_like"/>
    <property type="match status" value="1"/>
</dbReference>
<keyword evidence="4" id="KW-0547">Nucleotide-binding</keyword>
<evidence type="ECO:0000256" key="6">
    <source>
        <dbReference type="ARBA" id="ARBA00022840"/>
    </source>
</evidence>
<evidence type="ECO:0000256" key="5">
    <source>
        <dbReference type="ARBA" id="ARBA00022777"/>
    </source>
</evidence>
<dbReference type="Gene3D" id="1.10.510.10">
    <property type="entry name" value="Transferase(Phosphotransferase) domain 1"/>
    <property type="match status" value="1"/>
</dbReference>
<keyword evidence="6" id="KW-0067">ATP-binding</keyword>
<dbReference type="InterPro" id="IPR000719">
    <property type="entry name" value="Prot_kinase_dom"/>
</dbReference>
<dbReference type="Gene3D" id="3.30.200.20">
    <property type="entry name" value="Phosphorylase Kinase, domain 1"/>
    <property type="match status" value="1"/>
</dbReference>
<dbReference type="PROSITE" id="PS00108">
    <property type="entry name" value="PROTEIN_KINASE_ST"/>
    <property type="match status" value="1"/>
</dbReference>
<accession>A0A917ZLM4</accession>
<dbReference type="SMART" id="SM00220">
    <property type="entry name" value="S_TKc"/>
    <property type="match status" value="1"/>
</dbReference>
<gene>
    <name evidence="8" type="ORF">GCM10012280_15330</name>
</gene>
<dbReference type="GO" id="GO:0004674">
    <property type="term" value="F:protein serine/threonine kinase activity"/>
    <property type="evidence" value="ECO:0007669"/>
    <property type="project" value="UniProtKB-KW"/>
</dbReference>
<reference evidence="8" key="2">
    <citation type="submission" date="2020-09" db="EMBL/GenBank/DDBJ databases">
        <authorList>
            <person name="Sun Q."/>
            <person name="Zhou Y."/>
        </authorList>
    </citation>
    <scope>NUCLEOTIDE SEQUENCE</scope>
    <source>
        <strain evidence="8">CGMCC 4.7201</strain>
    </source>
</reference>
<keyword evidence="2" id="KW-0723">Serine/threonine-protein kinase</keyword>
<dbReference type="PANTHER" id="PTHR43289:SF6">
    <property type="entry name" value="SERINE_THREONINE-PROTEIN KINASE NEKL-3"/>
    <property type="match status" value="1"/>
</dbReference>
<keyword evidence="5" id="KW-0418">Kinase</keyword>
<evidence type="ECO:0000256" key="2">
    <source>
        <dbReference type="ARBA" id="ARBA00022527"/>
    </source>
</evidence>
<dbReference type="RefSeq" id="WP_189130767.1">
    <property type="nucleotide sequence ID" value="NZ_BMMS01000005.1"/>
</dbReference>
<evidence type="ECO:0000256" key="1">
    <source>
        <dbReference type="ARBA" id="ARBA00012513"/>
    </source>
</evidence>
<dbReference type="PANTHER" id="PTHR43289">
    <property type="entry name" value="MITOGEN-ACTIVATED PROTEIN KINASE KINASE KINASE 20-RELATED"/>
    <property type="match status" value="1"/>
</dbReference>
<dbReference type="Proteomes" id="UP000641932">
    <property type="component" value="Unassembled WGS sequence"/>
</dbReference>